<evidence type="ECO:0000313" key="3">
    <source>
        <dbReference type="Proteomes" id="UP000309076"/>
    </source>
</evidence>
<dbReference type="Proteomes" id="UP000309076">
    <property type="component" value="Unassembled WGS sequence"/>
</dbReference>
<feature type="transmembrane region" description="Helical" evidence="1">
    <location>
        <begin position="39"/>
        <end position="61"/>
    </location>
</feature>
<dbReference type="EMBL" id="QZAM01000073">
    <property type="protein sequence ID" value="THW45164.1"/>
    <property type="molecule type" value="Genomic_DNA"/>
</dbReference>
<proteinExistence type="predicted"/>
<name>A0AB74J0N5_AURPU</name>
<evidence type="ECO:0000256" key="1">
    <source>
        <dbReference type="SAM" id="Phobius"/>
    </source>
</evidence>
<comment type="caution">
    <text evidence="2">The sequence shown here is derived from an EMBL/GenBank/DDBJ whole genome shotgun (WGS) entry which is preliminary data.</text>
</comment>
<keyword evidence="1" id="KW-0472">Membrane</keyword>
<keyword evidence="1" id="KW-1133">Transmembrane helix</keyword>
<evidence type="ECO:0008006" key="4">
    <source>
        <dbReference type="Google" id="ProtNLM"/>
    </source>
</evidence>
<evidence type="ECO:0000313" key="2">
    <source>
        <dbReference type="EMBL" id="THW45164.1"/>
    </source>
</evidence>
<sequence length="131" mass="14187">MVMKKALAEDCTMLAVAAAIVAQIAITALSLGYSDTIHWTANAAFVVSLVTASLSVFYACLLQQHISGLFTPDDVKSWLSKPASPAELRLLEKATSSLQYEYPDLESASEETQSALKALRQTIEGFAQQFK</sequence>
<keyword evidence="1" id="KW-0812">Transmembrane</keyword>
<reference evidence="2 3" key="1">
    <citation type="submission" date="2018-10" db="EMBL/GenBank/DDBJ databases">
        <title>Fifty Aureobasidium pullulans genomes reveal a recombining polyextremotolerant generalist.</title>
        <authorList>
            <person name="Gostincar C."/>
            <person name="Turk M."/>
            <person name="Zajc J."/>
            <person name="Gunde-Cimerman N."/>
        </authorList>
    </citation>
    <scope>NUCLEOTIDE SEQUENCE [LARGE SCALE GENOMIC DNA]</scope>
    <source>
        <strain evidence="2 3">EXF-10796</strain>
    </source>
</reference>
<accession>A0AB74J0N5</accession>
<gene>
    <name evidence="2" type="ORF">D6D21_04542</name>
</gene>
<protein>
    <recommendedName>
        <fullName evidence="4">SMODS and SLOG-associating 2TM effector domain-containing protein</fullName>
    </recommendedName>
</protein>
<feature type="transmembrane region" description="Helical" evidence="1">
    <location>
        <begin position="12"/>
        <end position="33"/>
    </location>
</feature>
<dbReference type="AlphaFoldDB" id="A0AB74J0N5"/>
<organism evidence="2 3">
    <name type="scientific">Aureobasidium pullulans</name>
    <name type="common">Black yeast</name>
    <name type="synonym">Pullularia pullulans</name>
    <dbReference type="NCBI Taxonomy" id="5580"/>
    <lineage>
        <taxon>Eukaryota</taxon>
        <taxon>Fungi</taxon>
        <taxon>Dikarya</taxon>
        <taxon>Ascomycota</taxon>
        <taxon>Pezizomycotina</taxon>
        <taxon>Dothideomycetes</taxon>
        <taxon>Dothideomycetidae</taxon>
        <taxon>Dothideales</taxon>
        <taxon>Saccotheciaceae</taxon>
        <taxon>Aureobasidium</taxon>
    </lineage>
</organism>